<proteinExistence type="predicted"/>
<evidence type="ECO:0000313" key="2">
    <source>
        <dbReference type="EMBL" id="RIB04528.1"/>
    </source>
</evidence>
<gene>
    <name evidence="2" type="ORF">C2G38_673991</name>
</gene>
<reference evidence="2 3" key="1">
    <citation type="submission" date="2018-06" db="EMBL/GenBank/DDBJ databases">
        <title>Comparative genomics reveals the genomic features of Rhizophagus irregularis, R. cerebriforme, R. diaphanum and Gigaspora rosea, and their symbiotic lifestyle signature.</title>
        <authorList>
            <person name="Morin E."/>
            <person name="San Clemente H."/>
            <person name="Chen E.C.H."/>
            <person name="De La Providencia I."/>
            <person name="Hainaut M."/>
            <person name="Kuo A."/>
            <person name="Kohler A."/>
            <person name="Murat C."/>
            <person name="Tang N."/>
            <person name="Roy S."/>
            <person name="Loubradou J."/>
            <person name="Henrissat B."/>
            <person name="Grigoriev I.V."/>
            <person name="Corradi N."/>
            <person name="Roux C."/>
            <person name="Martin F.M."/>
        </authorList>
    </citation>
    <scope>NUCLEOTIDE SEQUENCE [LARGE SCALE GENOMIC DNA]</scope>
    <source>
        <strain evidence="2 3">DAOM 194757</strain>
    </source>
</reference>
<dbReference type="OrthoDB" id="2443838at2759"/>
<dbReference type="EMBL" id="QKWP01002162">
    <property type="protein sequence ID" value="RIB04528.1"/>
    <property type="molecule type" value="Genomic_DNA"/>
</dbReference>
<sequence>MARGTPHGGVHASEFYDAIDSYFKSTPPPEWTYLGCLKAIKPYCISEARSLDDQKDVWRHRYITYLSKLIIGEKNEIRKKYAICLIQQGWPPEEEDFWNDVKIEKELINEEVTFDKKSQMDALEVLDISRTQKAKEFVNKVSSKLGLKRTQKHSLTPPNKHARLSDNESEANASTSEDSEDDSLLDDNTERDLKNMTYDEFVKGFKNESNESNWKLKNGRRIIDVLTENVARVSTIFSGKSKKERTPYIRSVIRLGFSSIVDLSSEFQDGMYTWFEDDWHDIKKKVYETIDMVPKPFEDNVKTIIDTVEEMCNSYHYIDARDYLYKLRLKGESLKIRQIATIYFHVIDKFLEDPYIFMDKIGKPRGLSEIEYVMNMTAPILDDVFSDVKSLGRYEIQCH</sequence>
<accession>A0A397U639</accession>
<keyword evidence="3" id="KW-1185">Reference proteome</keyword>
<feature type="compositionally biased region" description="Acidic residues" evidence="1">
    <location>
        <begin position="177"/>
        <end position="187"/>
    </location>
</feature>
<dbReference type="AlphaFoldDB" id="A0A397U639"/>
<evidence type="ECO:0000256" key="1">
    <source>
        <dbReference type="SAM" id="MobiDB-lite"/>
    </source>
</evidence>
<feature type="region of interest" description="Disordered" evidence="1">
    <location>
        <begin position="148"/>
        <end position="187"/>
    </location>
</feature>
<name>A0A397U639_9GLOM</name>
<dbReference type="Proteomes" id="UP000266673">
    <property type="component" value="Unassembled WGS sequence"/>
</dbReference>
<organism evidence="2 3">
    <name type="scientific">Gigaspora rosea</name>
    <dbReference type="NCBI Taxonomy" id="44941"/>
    <lineage>
        <taxon>Eukaryota</taxon>
        <taxon>Fungi</taxon>
        <taxon>Fungi incertae sedis</taxon>
        <taxon>Mucoromycota</taxon>
        <taxon>Glomeromycotina</taxon>
        <taxon>Glomeromycetes</taxon>
        <taxon>Diversisporales</taxon>
        <taxon>Gigasporaceae</taxon>
        <taxon>Gigaspora</taxon>
    </lineage>
</organism>
<evidence type="ECO:0000313" key="3">
    <source>
        <dbReference type="Proteomes" id="UP000266673"/>
    </source>
</evidence>
<protein>
    <submittedName>
        <fullName evidence="2">Uncharacterized protein</fullName>
    </submittedName>
</protein>
<comment type="caution">
    <text evidence="2">The sequence shown here is derived from an EMBL/GenBank/DDBJ whole genome shotgun (WGS) entry which is preliminary data.</text>
</comment>